<sequence>MEKIVKLGIVGGFLGAGKTSTIIEIGKKLVTDYGKRVAIITNDQGEELVDTKIVKDYGFEVGEVLGGCFCCKFPDFMASSEDILKKTNPDIILAEPVGSCTDIPATLHMPIRKFYKNTFKIAPHIVLVDARRILNMSSEMDLVSPDTSTGYLFSHQIQEAEVLAVNKIDLVSPDQIDQIKEVLKKLNSRAEIMLISAANGTGMDALAGKILNDEYKSYYYPHVDYKVYGSAEAEMGWLNGVWKVDSKQDFKVKEFIRDILITAATDIKQKNGDIGHVKIYFSNKKNFTKASFVSFGQDVCFTGLIPDKTGSGEMAINARVAIGHKELKQSILDSLEIVSSKYDTELNTLKIESFSPPQPEPHHRILG</sequence>
<name>A0A0P8A5D2_9EURY</name>
<dbReference type="InterPro" id="IPR027417">
    <property type="entry name" value="P-loop_NTPase"/>
</dbReference>
<feature type="domain" description="CobW/HypB/UreG nucleotide-binding" evidence="1">
    <location>
        <begin position="9"/>
        <end position="193"/>
    </location>
</feature>
<reference evidence="2 3" key="1">
    <citation type="submission" date="2015-09" db="EMBL/GenBank/DDBJ databases">
        <title>A metagenomics-based metabolic model of nitrate-dependent anaerobic oxidation of methane by Methanoperedens-like archaea.</title>
        <authorList>
            <person name="Arshad A."/>
            <person name="Speth D.R."/>
            <person name="De Graaf R.M."/>
            <person name="Op Den Camp H.J."/>
            <person name="Jetten M.S."/>
            <person name="Welte C.U."/>
        </authorList>
    </citation>
    <scope>NUCLEOTIDE SEQUENCE [LARGE SCALE GENOMIC DNA]</scope>
</reference>
<accession>A0A0P8A5D2</accession>
<dbReference type="Proteomes" id="UP000050360">
    <property type="component" value="Unassembled WGS sequence"/>
</dbReference>
<dbReference type="PANTHER" id="PTHR13748:SF62">
    <property type="entry name" value="COBW DOMAIN-CONTAINING PROTEIN"/>
    <property type="match status" value="1"/>
</dbReference>
<dbReference type="InterPro" id="IPR051316">
    <property type="entry name" value="Zinc-reg_GTPase_activator"/>
</dbReference>
<dbReference type="GO" id="GO:0005737">
    <property type="term" value="C:cytoplasm"/>
    <property type="evidence" value="ECO:0007669"/>
    <property type="project" value="TreeGrafter"/>
</dbReference>
<dbReference type="EMBL" id="LKCM01000310">
    <property type="protein sequence ID" value="KPQ41729.1"/>
    <property type="molecule type" value="Genomic_DNA"/>
</dbReference>
<dbReference type="SUPFAM" id="SSF52540">
    <property type="entry name" value="P-loop containing nucleoside triphosphate hydrolases"/>
    <property type="match status" value="1"/>
</dbReference>
<evidence type="ECO:0000313" key="3">
    <source>
        <dbReference type="Proteomes" id="UP000050360"/>
    </source>
</evidence>
<proteinExistence type="predicted"/>
<comment type="caution">
    <text evidence="2">The sequence shown here is derived from an EMBL/GenBank/DDBJ whole genome shotgun (WGS) entry which is preliminary data.</text>
</comment>
<dbReference type="Gene3D" id="3.40.50.300">
    <property type="entry name" value="P-loop containing nucleotide triphosphate hydrolases"/>
    <property type="match status" value="1"/>
</dbReference>
<protein>
    <submittedName>
        <fullName evidence="2">Cobalamin biosynthesis protein</fullName>
    </submittedName>
</protein>
<dbReference type="AlphaFoldDB" id="A0A0P8A5D2"/>
<dbReference type="InterPro" id="IPR003495">
    <property type="entry name" value="CobW/HypB/UreG_nucleotide-bd"/>
</dbReference>
<gene>
    <name evidence="2" type="primary">cobW</name>
    <name evidence="2" type="ORF">MPEBLZ_03694</name>
</gene>
<organism evidence="2 3">
    <name type="scientific">Candidatus Methanoperedens nitratireducens</name>
    <dbReference type="NCBI Taxonomy" id="1392998"/>
    <lineage>
        <taxon>Archaea</taxon>
        <taxon>Methanobacteriati</taxon>
        <taxon>Methanobacteriota</taxon>
        <taxon>Stenosarchaea group</taxon>
        <taxon>Methanomicrobia</taxon>
        <taxon>Methanosarcinales</taxon>
        <taxon>ANME-2 cluster</taxon>
        <taxon>Candidatus Methanoperedentaceae</taxon>
        <taxon>Candidatus Methanoperedens</taxon>
    </lineage>
</organism>
<evidence type="ECO:0000313" key="2">
    <source>
        <dbReference type="EMBL" id="KPQ41729.1"/>
    </source>
</evidence>
<evidence type="ECO:0000259" key="1">
    <source>
        <dbReference type="Pfam" id="PF02492"/>
    </source>
</evidence>
<dbReference type="Pfam" id="PF02492">
    <property type="entry name" value="cobW"/>
    <property type="match status" value="1"/>
</dbReference>
<dbReference type="PANTHER" id="PTHR13748">
    <property type="entry name" value="COBW-RELATED"/>
    <property type="match status" value="1"/>
</dbReference>